<protein>
    <submittedName>
        <fullName evidence="2">Uncharacterized protein</fullName>
    </submittedName>
</protein>
<dbReference type="Proteomes" id="UP001201980">
    <property type="component" value="Unassembled WGS sequence"/>
</dbReference>
<gene>
    <name evidence="2" type="ORF">MKZ38_001239</name>
</gene>
<dbReference type="AlphaFoldDB" id="A0AAD5WRL9"/>
<sequence length="309" mass="34291">MVCSVALASFLYPATSVSSIHDALLDGTRPRVCLWAAGVAGTIHEADLLLWGAPVPLPEMDLPDEFKDKLLAPSKEGGTGRITEPGNVMACFSMSFIPHTDKMYNGIFQEMRAMLGELPTFKNLMQFEAGTMYWIECNYMCFEVASYFTDMPKVLTIPRTDIFAGLLLIGHYCGRKGLGVKIYRLGKKNQVTVSITEAYQDEHYGRYPGTDEQDPPIGEVPSPIPTPAPLPANVSKFTDLETWLFSSLHTTLFTSHYPGPQVHEDDGGDYDEPITVVYEKEKGSPEGKEGAKPPKMRAPELVDNRFRRS</sequence>
<evidence type="ECO:0000313" key="2">
    <source>
        <dbReference type="EMBL" id="KAJ2901938.1"/>
    </source>
</evidence>
<accession>A0AAD5WRL9</accession>
<name>A0AAD5WRL9_9PEZI</name>
<reference evidence="2" key="1">
    <citation type="submission" date="2022-07" db="EMBL/GenBank/DDBJ databases">
        <title>Draft genome sequence of Zalerion maritima ATCC 34329, a (micro)plastics degrading marine fungus.</title>
        <authorList>
            <person name="Paco A."/>
            <person name="Goncalves M.F.M."/>
            <person name="Rocha-Santos T.A.P."/>
            <person name="Alves A."/>
        </authorList>
    </citation>
    <scope>NUCLEOTIDE SEQUENCE</scope>
    <source>
        <strain evidence="2">ATCC 34329</strain>
    </source>
</reference>
<organism evidence="2 3">
    <name type="scientific">Zalerion maritima</name>
    <dbReference type="NCBI Taxonomy" id="339359"/>
    <lineage>
        <taxon>Eukaryota</taxon>
        <taxon>Fungi</taxon>
        <taxon>Dikarya</taxon>
        <taxon>Ascomycota</taxon>
        <taxon>Pezizomycotina</taxon>
        <taxon>Sordariomycetes</taxon>
        <taxon>Lulworthiomycetidae</taxon>
        <taxon>Lulworthiales</taxon>
        <taxon>Lulworthiaceae</taxon>
        <taxon>Zalerion</taxon>
    </lineage>
</organism>
<feature type="region of interest" description="Disordered" evidence="1">
    <location>
        <begin position="279"/>
        <end position="309"/>
    </location>
</feature>
<comment type="caution">
    <text evidence="2">The sequence shown here is derived from an EMBL/GenBank/DDBJ whole genome shotgun (WGS) entry which is preliminary data.</text>
</comment>
<dbReference type="EMBL" id="JAKWBI020000131">
    <property type="protein sequence ID" value="KAJ2901938.1"/>
    <property type="molecule type" value="Genomic_DNA"/>
</dbReference>
<evidence type="ECO:0000256" key="1">
    <source>
        <dbReference type="SAM" id="MobiDB-lite"/>
    </source>
</evidence>
<evidence type="ECO:0000313" key="3">
    <source>
        <dbReference type="Proteomes" id="UP001201980"/>
    </source>
</evidence>
<proteinExistence type="predicted"/>
<keyword evidence="3" id="KW-1185">Reference proteome</keyword>